<dbReference type="AlphaFoldDB" id="A0A084SVU5"/>
<dbReference type="RefSeq" id="WP_043394684.1">
    <property type="nucleotide sequence ID" value="NZ_JPMI01000089.1"/>
</dbReference>
<evidence type="ECO:0000313" key="4">
    <source>
        <dbReference type="Proteomes" id="UP000028547"/>
    </source>
</evidence>
<dbReference type="GO" id="GO:0000160">
    <property type="term" value="P:phosphorelay signal transduction system"/>
    <property type="evidence" value="ECO:0007669"/>
    <property type="project" value="InterPro"/>
</dbReference>
<accession>A0A084SVU5</accession>
<dbReference type="EMBL" id="JPMI01000089">
    <property type="protein sequence ID" value="KFA92580.1"/>
    <property type="molecule type" value="Genomic_DNA"/>
</dbReference>
<protein>
    <submittedName>
        <fullName evidence="3">Chemotaxis protein CheY</fullName>
    </submittedName>
</protein>
<reference evidence="3 4" key="1">
    <citation type="submission" date="2014-07" db="EMBL/GenBank/DDBJ databases">
        <title>Draft Genome Sequence of Gephyronic Acid Producer, Cystobacter violaceus Strain Cb vi76.</title>
        <authorList>
            <person name="Stevens D.C."/>
            <person name="Young J."/>
            <person name="Carmichael R."/>
            <person name="Tan J."/>
            <person name="Taylor R.E."/>
        </authorList>
    </citation>
    <scope>NUCLEOTIDE SEQUENCE [LARGE SCALE GENOMIC DNA]</scope>
    <source>
        <strain evidence="3 4">Cb vi76</strain>
    </source>
</reference>
<organism evidence="3 4">
    <name type="scientific">Archangium violaceum Cb vi76</name>
    <dbReference type="NCBI Taxonomy" id="1406225"/>
    <lineage>
        <taxon>Bacteria</taxon>
        <taxon>Pseudomonadati</taxon>
        <taxon>Myxococcota</taxon>
        <taxon>Myxococcia</taxon>
        <taxon>Myxococcales</taxon>
        <taxon>Cystobacterineae</taxon>
        <taxon>Archangiaceae</taxon>
        <taxon>Archangium</taxon>
    </lineage>
</organism>
<evidence type="ECO:0000313" key="3">
    <source>
        <dbReference type="EMBL" id="KFA92580.1"/>
    </source>
</evidence>
<dbReference type="PROSITE" id="PS50110">
    <property type="entry name" value="RESPONSE_REGULATORY"/>
    <property type="match status" value="1"/>
</dbReference>
<dbReference type="InterPro" id="IPR052893">
    <property type="entry name" value="TCS_response_regulator"/>
</dbReference>
<gene>
    <name evidence="3" type="ORF">Q664_14495</name>
</gene>
<dbReference type="SUPFAM" id="SSF52172">
    <property type="entry name" value="CheY-like"/>
    <property type="match status" value="1"/>
</dbReference>
<sequence>MPSLKRILLVEDSENDVTLILAAFAEAHLADKVVVASDGQEALDYLYRRGPHAGRPADNPSVVLLDLKLPRVDGLQVLSRMKSDPDLRLVPVVMFTSSREEVDLMRSYGLGANAYVIKPVSFQELESALDGLRVFWTEVNEPPPGRAPIAKGDA</sequence>
<dbReference type="SMART" id="SM00448">
    <property type="entry name" value="REC"/>
    <property type="match status" value="1"/>
</dbReference>
<evidence type="ECO:0000256" key="1">
    <source>
        <dbReference type="PROSITE-ProRule" id="PRU00169"/>
    </source>
</evidence>
<name>A0A084SVU5_9BACT</name>
<feature type="modified residue" description="4-aspartylphosphate" evidence="1">
    <location>
        <position position="66"/>
    </location>
</feature>
<feature type="domain" description="Response regulatory" evidence="2">
    <location>
        <begin position="6"/>
        <end position="133"/>
    </location>
</feature>
<dbReference type="InterPro" id="IPR001789">
    <property type="entry name" value="Sig_transdc_resp-reg_receiver"/>
</dbReference>
<dbReference type="PANTHER" id="PTHR44520">
    <property type="entry name" value="RESPONSE REGULATOR RCP1-RELATED"/>
    <property type="match status" value="1"/>
</dbReference>
<evidence type="ECO:0000259" key="2">
    <source>
        <dbReference type="PROSITE" id="PS50110"/>
    </source>
</evidence>
<proteinExistence type="predicted"/>
<dbReference type="Proteomes" id="UP000028547">
    <property type="component" value="Unassembled WGS sequence"/>
</dbReference>
<dbReference type="CDD" id="cd17557">
    <property type="entry name" value="REC_Rcp-like"/>
    <property type="match status" value="1"/>
</dbReference>
<dbReference type="Pfam" id="PF00072">
    <property type="entry name" value="Response_reg"/>
    <property type="match status" value="1"/>
</dbReference>
<dbReference type="PANTHER" id="PTHR44520:SF1">
    <property type="entry name" value="TWO-COMPONENT SYSTEM REGULATORY PROTEIN"/>
    <property type="match status" value="1"/>
</dbReference>
<dbReference type="InterPro" id="IPR011006">
    <property type="entry name" value="CheY-like_superfamily"/>
</dbReference>
<keyword evidence="1" id="KW-0597">Phosphoprotein</keyword>
<dbReference type="Gene3D" id="3.40.50.2300">
    <property type="match status" value="1"/>
</dbReference>
<comment type="caution">
    <text evidence="3">The sequence shown here is derived from an EMBL/GenBank/DDBJ whole genome shotgun (WGS) entry which is preliminary data.</text>
</comment>